<proteinExistence type="predicted"/>
<dbReference type="AlphaFoldDB" id="G2XTP3"/>
<organism evidence="1 2">
    <name type="scientific">Botryotinia fuckeliana (strain T4)</name>
    <name type="common">Noble rot fungus</name>
    <name type="synonym">Botrytis cinerea</name>
    <dbReference type="NCBI Taxonomy" id="999810"/>
    <lineage>
        <taxon>Eukaryota</taxon>
        <taxon>Fungi</taxon>
        <taxon>Dikarya</taxon>
        <taxon>Ascomycota</taxon>
        <taxon>Pezizomycotina</taxon>
        <taxon>Leotiomycetes</taxon>
        <taxon>Helotiales</taxon>
        <taxon>Sclerotiniaceae</taxon>
        <taxon>Botrytis</taxon>
    </lineage>
</organism>
<gene>
    <name evidence="1" type="ORF">BofuT4_P063090.1</name>
</gene>
<protein>
    <submittedName>
        <fullName evidence="1">Uncharacterized protein</fullName>
    </submittedName>
</protein>
<dbReference type="HOGENOM" id="CLU_2320044_0_0_1"/>
<dbReference type="Proteomes" id="UP000008177">
    <property type="component" value="Unplaced contigs"/>
</dbReference>
<name>G2XTP3_BOTF4</name>
<accession>G2XTP3</accession>
<reference evidence="2" key="1">
    <citation type="journal article" date="2011" name="PLoS Genet.">
        <title>Genomic analysis of the necrotrophic fungal pathogens Sclerotinia sclerotiorum and Botrytis cinerea.</title>
        <authorList>
            <person name="Amselem J."/>
            <person name="Cuomo C.A."/>
            <person name="van Kan J.A."/>
            <person name="Viaud M."/>
            <person name="Benito E.P."/>
            <person name="Couloux A."/>
            <person name="Coutinho P.M."/>
            <person name="de Vries R.P."/>
            <person name="Dyer P.S."/>
            <person name="Fillinger S."/>
            <person name="Fournier E."/>
            <person name="Gout L."/>
            <person name="Hahn M."/>
            <person name="Kohn L."/>
            <person name="Lapalu N."/>
            <person name="Plummer K.M."/>
            <person name="Pradier J.M."/>
            <person name="Quevillon E."/>
            <person name="Sharon A."/>
            <person name="Simon A."/>
            <person name="ten Have A."/>
            <person name="Tudzynski B."/>
            <person name="Tudzynski P."/>
            <person name="Wincker P."/>
            <person name="Andrew M."/>
            <person name="Anthouard V."/>
            <person name="Beever R.E."/>
            <person name="Beffa R."/>
            <person name="Benoit I."/>
            <person name="Bouzid O."/>
            <person name="Brault B."/>
            <person name="Chen Z."/>
            <person name="Choquer M."/>
            <person name="Collemare J."/>
            <person name="Cotton P."/>
            <person name="Danchin E.G."/>
            <person name="Da Silva C."/>
            <person name="Gautier A."/>
            <person name="Giraud C."/>
            <person name="Giraud T."/>
            <person name="Gonzalez C."/>
            <person name="Grossetete S."/>
            <person name="Guldener U."/>
            <person name="Henrissat B."/>
            <person name="Howlett B.J."/>
            <person name="Kodira C."/>
            <person name="Kretschmer M."/>
            <person name="Lappartient A."/>
            <person name="Leroch M."/>
            <person name="Levis C."/>
            <person name="Mauceli E."/>
            <person name="Neuveglise C."/>
            <person name="Oeser B."/>
            <person name="Pearson M."/>
            <person name="Poulain J."/>
            <person name="Poussereau N."/>
            <person name="Quesneville H."/>
            <person name="Rascle C."/>
            <person name="Schumacher J."/>
            <person name="Segurens B."/>
            <person name="Sexton A."/>
            <person name="Silva E."/>
            <person name="Sirven C."/>
            <person name="Soanes D.M."/>
            <person name="Talbot N.J."/>
            <person name="Templeton M."/>
            <person name="Yandava C."/>
            <person name="Yarden O."/>
            <person name="Zeng Q."/>
            <person name="Rollins J.A."/>
            <person name="Lebrun M.H."/>
            <person name="Dickman M."/>
        </authorList>
    </citation>
    <scope>NUCLEOTIDE SEQUENCE [LARGE SCALE GENOMIC DNA]</scope>
    <source>
        <strain evidence="2">T4</strain>
    </source>
</reference>
<dbReference type="EMBL" id="FQ790266">
    <property type="protein sequence ID" value="CCD33911.1"/>
    <property type="molecule type" value="Genomic_DNA"/>
</dbReference>
<sequence>MERSLSGASRVMSPFCLAPTNYYFFRPSTPFPIAIQLPSTILSGPHGCVHSQPGVKRWRQGWGKFGTDLQVLEHMIALLDNFPIAPRRTQTSSMGTRAV</sequence>
<evidence type="ECO:0000313" key="2">
    <source>
        <dbReference type="Proteomes" id="UP000008177"/>
    </source>
</evidence>
<dbReference type="InParanoid" id="G2XTP3"/>
<evidence type="ECO:0000313" key="1">
    <source>
        <dbReference type="EMBL" id="CCD33911.1"/>
    </source>
</evidence>